<dbReference type="EMBL" id="BMDQ01000001">
    <property type="protein sequence ID" value="GGI56713.1"/>
    <property type="molecule type" value="Genomic_DNA"/>
</dbReference>
<protein>
    <recommendedName>
        <fullName evidence="3">Lipocalin-like domain-containing protein</fullName>
    </recommendedName>
</protein>
<accession>A0ABQ2BY76</accession>
<dbReference type="Proteomes" id="UP000624701">
    <property type="component" value="Unassembled WGS sequence"/>
</dbReference>
<name>A0ABQ2BY76_9FLAO</name>
<sequence>MSSCNNDDDTVTLNEQQTNLIGIWNGNLKDSFYNENTGYPNGINFTIDVKQQLIIDDGNVPGDYIIGKIYFSDTITSCCGQENDGQITAQYFDDGKLSNAVIQQTSSINNVICQGTLTGTGLFTFNTMTINFIGTDCEGFHTGGEIQLTKSN</sequence>
<reference evidence="2" key="1">
    <citation type="journal article" date="2019" name="Int. J. Syst. Evol. Microbiol.">
        <title>The Global Catalogue of Microorganisms (GCM) 10K type strain sequencing project: providing services to taxonomists for standard genome sequencing and annotation.</title>
        <authorList>
            <consortium name="The Broad Institute Genomics Platform"/>
            <consortium name="The Broad Institute Genome Sequencing Center for Infectious Disease"/>
            <person name="Wu L."/>
            <person name="Ma J."/>
        </authorList>
    </citation>
    <scope>NUCLEOTIDE SEQUENCE [LARGE SCALE GENOMIC DNA]</scope>
    <source>
        <strain evidence="2">CCM 8681</strain>
    </source>
</reference>
<gene>
    <name evidence="1" type="ORF">GCM10011444_10220</name>
</gene>
<evidence type="ECO:0008006" key="3">
    <source>
        <dbReference type="Google" id="ProtNLM"/>
    </source>
</evidence>
<keyword evidence="2" id="KW-1185">Reference proteome</keyword>
<organism evidence="1 2">
    <name type="scientific">Winogradskyella haliclonae</name>
    <dbReference type="NCBI Taxonomy" id="2048558"/>
    <lineage>
        <taxon>Bacteria</taxon>
        <taxon>Pseudomonadati</taxon>
        <taxon>Bacteroidota</taxon>
        <taxon>Flavobacteriia</taxon>
        <taxon>Flavobacteriales</taxon>
        <taxon>Flavobacteriaceae</taxon>
        <taxon>Winogradskyella</taxon>
    </lineage>
</organism>
<proteinExistence type="predicted"/>
<evidence type="ECO:0000313" key="2">
    <source>
        <dbReference type="Proteomes" id="UP000624701"/>
    </source>
</evidence>
<evidence type="ECO:0000313" key="1">
    <source>
        <dbReference type="EMBL" id="GGI56713.1"/>
    </source>
</evidence>
<comment type="caution">
    <text evidence="1">The sequence shown here is derived from an EMBL/GenBank/DDBJ whole genome shotgun (WGS) entry which is preliminary data.</text>
</comment>